<comment type="caution">
    <text evidence="1">The sequence shown here is derived from an EMBL/GenBank/DDBJ whole genome shotgun (WGS) entry which is preliminary data.</text>
</comment>
<organism evidence="1 2">
    <name type="scientific">Canavalia gladiata</name>
    <name type="common">Sword bean</name>
    <name type="synonym">Dolichos gladiatus</name>
    <dbReference type="NCBI Taxonomy" id="3824"/>
    <lineage>
        <taxon>Eukaryota</taxon>
        <taxon>Viridiplantae</taxon>
        <taxon>Streptophyta</taxon>
        <taxon>Embryophyta</taxon>
        <taxon>Tracheophyta</taxon>
        <taxon>Spermatophyta</taxon>
        <taxon>Magnoliopsida</taxon>
        <taxon>eudicotyledons</taxon>
        <taxon>Gunneridae</taxon>
        <taxon>Pentapetalae</taxon>
        <taxon>rosids</taxon>
        <taxon>fabids</taxon>
        <taxon>Fabales</taxon>
        <taxon>Fabaceae</taxon>
        <taxon>Papilionoideae</taxon>
        <taxon>50 kb inversion clade</taxon>
        <taxon>NPAAA clade</taxon>
        <taxon>indigoferoid/millettioid clade</taxon>
        <taxon>Phaseoleae</taxon>
        <taxon>Canavalia</taxon>
    </lineage>
</organism>
<gene>
    <name evidence="1" type="ORF">VNO77_31771</name>
</gene>
<evidence type="ECO:0000313" key="1">
    <source>
        <dbReference type="EMBL" id="KAK7321284.1"/>
    </source>
</evidence>
<dbReference type="EMBL" id="JAYMYQ010000007">
    <property type="protein sequence ID" value="KAK7321284.1"/>
    <property type="molecule type" value="Genomic_DNA"/>
</dbReference>
<name>A0AAN9KPY0_CANGL</name>
<dbReference type="AlphaFoldDB" id="A0AAN9KPY0"/>
<protein>
    <submittedName>
        <fullName evidence="1">Uncharacterized protein</fullName>
    </submittedName>
</protein>
<keyword evidence="2" id="KW-1185">Reference proteome</keyword>
<proteinExistence type="predicted"/>
<dbReference type="Proteomes" id="UP001367508">
    <property type="component" value="Unassembled WGS sequence"/>
</dbReference>
<sequence>MGGLVPADVVVEAGEDGVSNLDGESMVVVGGLLLEVGEVAARGFFEVVDLLPQMIVGLAKESDVVVVVVVVVWPNLYYKLRRLACNMQQTQPLQVSLYS</sequence>
<accession>A0AAN9KPY0</accession>
<reference evidence="1 2" key="1">
    <citation type="submission" date="2024-01" db="EMBL/GenBank/DDBJ databases">
        <title>The genomes of 5 underutilized Papilionoideae crops provide insights into root nodulation and disease resistanc.</title>
        <authorList>
            <person name="Jiang F."/>
        </authorList>
    </citation>
    <scope>NUCLEOTIDE SEQUENCE [LARGE SCALE GENOMIC DNA]</scope>
    <source>
        <strain evidence="1">LVBAO_FW01</strain>
        <tissue evidence="1">Leaves</tissue>
    </source>
</reference>
<evidence type="ECO:0000313" key="2">
    <source>
        <dbReference type="Proteomes" id="UP001367508"/>
    </source>
</evidence>